<evidence type="ECO:0000313" key="4">
    <source>
        <dbReference type="Proteomes" id="UP000006048"/>
    </source>
</evidence>
<dbReference type="EMBL" id="CP002959">
    <property type="protein sequence ID" value="AFM11807.1"/>
    <property type="molecule type" value="Genomic_DNA"/>
</dbReference>
<sequence>MPEVAEETHMRLSVAKTKKLFIGGDFPRSESGRTFTLTAKETGKFYANIAQASRKDARNAVEVARKAFGSWSKKTAFNRGQILYRMAEMLESRSTEISSELKLVSGVSAAAASKEVDAAIDRLVWYSGWCDKFQQLAGNHNPVAGSYFDFTIPEPMGVVVSVAPAFAPVLGFISQIAPIIAGGNSVISICSEENPAVVVSMTEVLATSDLTHGVVNVLTGYAKELLPGLAQHMDVNALDLAGISNELRIETEKAATENLKRIRTKAWKSAEDLYGDAGQKLDYITDFQEYKTIWHPIGT</sequence>
<dbReference type="STRING" id="869212.Turpa_1159"/>
<keyword evidence="1" id="KW-0560">Oxidoreductase</keyword>
<dbReference type="HOGENOM" id="CLU_926794_0_0_12"/>
<dbReference type="Pfam" id="PF00171">
    <property type="entry name" value="Aldedh"/>
    <property type="match status" value="1"/>
</dbReference>
<reference evidence="3 4" key="1">
    <citation type="submission" date="2012-06" db="EMBL/GenBank/DDBJ databases">
        <title>The complete chromosome of genome of Turneriella parva DSM 21527.</title>
        <authorList>
            <consortium name="US DOE Joint Genome Institute (JGI-PGF)"/>
            <person name="Lucas S."/>
            <person name="Han J."/>
            <person name="Lapidus A."/>
            <person name="Bruce D."/>
            <person name="Goodwin L."/>
            <person name="Pitluck S."/>
            <person name="Peters L."/>
            <person name="Kyrpides N."/>
            <person name="Mavromatis K."/>
            <person name="Ivanova N."/>
            <person name="Mikhailova N."/>
            <person name="Chertkov O."/>
            <person name="Detter J.C."/>
            <person name="Tapia R."/>
            <person name="Han C."/>
            <person name="Land M."/>
            <person name="Hauser L."/>
            <person name="Markowitz V."/>
            <person name="Cheng J.-F."/>
            <person name="Hugenholtz P."/>
            <person name="Woyke T."/>
            <person name="Wu D."/>
            <person name="Gronow S."/>
            <person name="Wellnitz S."/>
            <person name="Brambilla E."/>
            <person name="Klenk H.-P."/>
            <person name="Eisen J.A."/>
        </authorList>
    </citation>
    <scope>NUCLEOTIDE SEQUENCE [LARGE SCALE GENOMIC DNA]</scope>
    <source>
        <strain evidence="4">ATCC BAA-1111 / DSM 21527 / NCTC 11395 / H</strain>
    </source>
</reference>
<gene>
    <name evidence="3" type="ordered locus">Turpa_1159</name>
</gene>
<evidence type="ECO:0000313" key="3">
    <source>
        <dbReference type="EMBL" id="AFM11807.1"/>
    </source>
</evidence>
<dbReference type="RefSeq" id="WP_014802323.1">
    <property type="nucleotide sequence ID" value="NC_018020.1"/>
</dbReference>
<evidence type="ECO:0000256" key="1">
    <source>
        <dbReference type="ARBA" id="ARBA00023002"/>
    </source>
</evidence>
<dbReference type="KEGG" id="tpx:Turpa_1159"/>
<protein>
    <submittedName>
        <fullName evidence="3">Aldehyde Dehydrogenase</fullName>
    </submittedName>
</protein>
<dbReference type="GO" id="GO:0016491">
    <property type="term" value="F:oxidoreductase activity"/>
    <property type="evidence" value="ECO:0007669"/>
    <property type="project" value="UniProtKB-KW"/>
</dbReference>
<dbReference type="OrthoDB" id="188583at2"/>
<accession>I4B3F0</accession>
<organism evidence="3 4">
    <name type="scientific">Turneriella parva (strain ATCC BAA-1111 / DSM 21527 / NCTC 11395 / H)</name>
    <name type="common">Leptospira parva</name>
    <dbReference type="NCBI Taxonomy" id="869212"/>
    <lineage>
        <taxon>Bacteria</taxon>
        <taxon>Pseudomonadati</taxon>
        <taxon>Spirochaetota</taxon>
        <taxon>Spirochaetia</taxon>
        <taxon>Leptospirales</taxon>
        <taxon>Leptospiraceae</taxon>
        <taxon>Turneriella</taxon>
    </lineage>
</organism>
<dbReference type="InterPro" id="IPR015590">
    <property type="entry name" value="Aldehyde_DH_dom"/>
</dbReference>
<dbReference type="InterPro" id="IPR016161">
    <property type="entry name" value="Ald_DH/histidinol_DH"/>
</dbReference>
<dbReference type="PATRIC" id="fig|869212.3.peg.1143"/>
<feature type="domain" description="Aldehyde dehydrogenase" evidence="2">
    <location>
        <begin position="29"/>
        <end position="262"/>
    </location>
</feature>
<dbReference type="InterPro" id="IPR016162">
    <property type="entry name" value="Ald_DH_N"/>
</dbReference>
<dbReference type="SUPFAM" id="SSF53720">
    <property type="entry name" value="ALDH-like"/>
    <property type="match status" value="1"/>
</dbReference>
<evidence type="ECO:0000259" key="2">
    <source>
        <dbReference type="Pfam" id="PF00171"/>
    </source>
</evidence>
<dbReference type="Gene3D" id="3.40.605.10">
    <property type="entry name" value="Aldehyde Dehydrogenase, Chain A, domain 1"/>
    <property type="match status" value="1"/>
</dbReference>
<dbReference type="AlphaFoldDB" id="I4B3F0"/>
<name>I4B3F0_TURPD</name>
<proteinExistence type="predicted"/>
<keyword evidence="4" id="KW-1185">Reference proteome</keyword>
<dbReference type="Proteomes" id="UP000006048">
    <property type="component" value="Chromosome"/>
</dbReference>
<dbReference type="PANTHER" id="PTHR11699">
    <property type="entry name" value="ALDEHYDE DEHYDROGENASE-RELATED"/>
    <property type="match status" value="1"/>
</dbReference>